<reference evidence="3" key="1">
    <citation type="journal article" date="2019" name="Int. J. Syst. Evol. Microbiol.">
        <title>The Global Catalogue of Microorganisms (GCM) 10K type strain sequencing project: providing services to taxonomists for standard genome sequencing and annotation.</title>
        <authorList>
            <consortium name="The Broad Institute Genomics Platform"/>
            <consortium name="The Broad Institute Genome Sequencing Center for Infectious Disease"/>
            <person name="Wu L."/>
            <person name="Ma J."/>
        </authorList>
    </citation>
    <scope>NUCLEOTIDE SEQUENCE [LARGE SCALE GENOMIC DNA]</scope>
    <source>
        <strain evidence="3">KCTC 23098</strain>
    </source>
</reference>
<evidence type="ECO:0000259" key="1">
    <source>
        <dbReference type="SMART" id="SM01252"/>
    </source>
</evidence>
<dbReference type="RefSeq" id="WP_377610117.1">
    <property type="nucleotide sequence ID" value="NZ_JBHUPA010000003.1"/>
</dbReference>
<dbReference type="SMART" id="SM01252">
    <property type="entry name" value="KilA-N"/>
    <property type="match status" value="1"/>
</dbReference>
<dbReference type="Pfam" id="PF04383">
    <property type="entry name" value="KilA-N"/>
    <property type="match status" value="1"/>
</dbReference>
<organism evidence="2 3">
    <name type="scientific">Olivibacter jilunii</name>
    <dbReference type="NCBI Taxonomy" id="985016"/>
    <lineage>
        <taxon>Bacteria</taxon>
        <taxon>Pseudomonadati</taxon>
        <taxon>Bacteroidota</taxon>
        <taxon>Sphingobacteriia</taxon>
        <taxon>Sphingobacteriales</taxon>
        <taxon>Sphingobacteriaceae</taxon>
        <taxon>Olivibacter</taxon>
    </lineage>
</organism>
<gene>
    <name evidence="2" type="ORF">ACFS6J_08590</name>
</gene>
<accession>A0ABW6B208</accession>
<evidence type="ECO:0000313" key="3">
    <source>
        <dbReference type="Proteomes" id="UP001597560"/>
    </source>
</evidence>
<sequence length="128" mass="14696">MTKNKKINVQGINVVMYEDGKEDFISLTDIARHRDSVRSDYILQNWLRNRGTIEFIGLWEQFHNPNFNSIEFDGIKISAGSNSFSLTPIGGLRKRTQSELFPKRGDMEEQKKVTVITLSGICNVLFLK</sequence>
<protein>
    <submittedName>
        <fullName evidence="2">KilA-N domain-containing protein</fullName>
    </submittedName>
</protein>
<feature type="domain" description="KilA/APSES-type HTH DNA-binding" evidence="1">
    <location>
        <begin position="13"/>
        <end position="123"/>
    </location>
</feature>
<comment type="caution">
    <text evidence="2">The sequence shown here is derived from an EMBL/GenBank/DDBJ whole genome shotgun (WGS) entry which is preliminary data.</text>
</comment>
<dbReference type="InterPro" id="IPR018004">
    <property type="entry name" value="KilA/APSES_HTH"/>
</dbReference>
<evidence type="ECO:0000313" key="2">
    <source>
        <dbReference type="EMBL" id="MFD2961840.1"/>
    </source>
</evidence>
<name>A0ABW6B208_9SPHI</name>
<dbReference type="Proteomes" id="UP001597560">
    <property type="component" value="Unassembled WGS sequence"/>
</dbReference>
<proteinExistence type="predicted"/>
<keyword evidence="3" id="KW-1185">Reference proteome</keyword>
<dbReference type="EMBL" id="JBHUPA010000003">
    <property type="protein sequence ID" value="MFD2961840.1"/>
    <property type="molecule type" value="Genomic_DNA"/>
</dbReference>